<evidence type="ECO:0000313" key="6">
    <source>
        <dbReference type="EMBL" id="OGG80635.1"/>
    </source>
</evidence>
<protein>
    <recommendedName>
        <fullName evidence="8">UDP-N-acetylmuramoyl-tripeptide--D-alanyl-D-alanine ligase</fullName>
    </recommendedName>
</protein>
<proteinExistence type="predicted"/>
<evidence type="ECO:0000256" key="1">
    <source>
        <dbReference type="ARBA" id="ARBA00022598"/>
    </source>
</evidence>
<dbReference type="GO" id="GO:0016881">
    <property type="term" value="F:acid-amino acid ligase activity"/>
    <property type="evidence" value="ECO:0007669"/>
    <property type="project" value="InterPro"/>
</dbReference>
<keyword evidence="3" id="KW-0067">ATP-binding</keyword>
<gene>
    <name evidence="6" type="ORF">A3A39_04055</name>
</gene>
<dbReference type="STRING" id="1798512.A3A39_04055"/>
<dbReference type="InterPro" id="IPR051046">
    <property type="entry name" value="MurCDEF_CellWall_CoF430Synth"/>
</dbReference>
<comment type="caution">
    <text evidence="6">The sequence shown here is derived from an EMBL/GenBank/DDBJ whole genome shotgun (WGS) entry which is preliminary data.</text>
</comment>
<feature type="domain" description="Mur ligase central" evidence="5">
    <location>
        <begin position="30"/>
        <end position="75"/>
    </location>
</feature>
<evidence type="ECO:0000259" key="4">
    <source>
        <dbReference type="Pfam" id="PF02875"/>
    </source>
</evidence>
<feature type="domain" description="Mur ligase C-terminal" evidence="4">
    <location>
        <begin position="282"/>
        <end position="412"/>
    </location>
</feature>
<dbReference type="Pfam" id="PF02875">
    <property type="entry name" value="Mur_ligase_C"/>
    <property type="match status" value="1"/>
</dbReference>
<dbReference type="InterPro" id="IPR013221">
    <property type="entry name" value="Mur_ligase_cen"/>
</dbReference>
<dbReference type="Gene3D" id="3.90.190.20">
    <property type="entry name" value="Mur ligase, C-terminal domain"/>
    <property type="match status" value="1"/>
</dbReference>
<dbReference type="SUPFAM" id="SSF53244">
    <property type="entry name" value="MurD-like peptide ligases, peptide-binding domain"/>
    <property type="match status" value="1"/>
</dbReference>
<dbReference type="GO" id="GO:0005524">
    <property type="term" value="F:ATP binding"/>
    <property type="evidence" value="ECO:0007669"/>
    <property type="project" value="UniProtKB-KW"/>
</dbReference>
<evidence type="ECO:0000256" key="3">
    <source>
        <dbReference type="ARBA" id="ARBA00022840"/>
    </source>
</evidence>
<dbReference type="InterPro" id="IPR036565">
    <property type="entry name" value="Mur-like_cat_sf"/>
</dbReference>
<sequence>MDFIKRLVVFVLTLEARLVLARHKPKIIAVTGSVGKTTTKDAIYTALSNELYVRRSEKSFNSEIGVPLAILGLENAWRNPLKWALNIVDGLWLLMGREPYPAWLVLEVGADRPGDIRRIARWLKPDIAVITGVPEIPVHVEFFRSPEELAREKRALAEYVKRGGKLIINGDDSRMVELCAEYRGIMVTYGFGNSNDFSASHQSVIYEKGLPAVTHRAAQVGKPSGIRFRLNHAGSSLPVSIFGALGRARTYAALAAFAVAEAVGVDSVATARSLAAWTPPPGRMRIIPGVNGSAIIDDTYNSSPAAALSALDTLKEVKAPPAGGRRIAVLGDMLELGRYTNEAHRNVGTRAALCADRLITVGFRARGMGEAALDAGMPEGNIREYERNESRRVGQELRNELREGDVVLVKGSQSMRMERTVEEIMAEPERAVELLVRQEPEWLMR</sequence>
<dbReference type="Pfam" id="PF08245">
    <property type="entry name" value="Mur_ligase_M"/>
    <property type="match status" value="2"/>
</dbReference>
<organism evidence="6 7">
    <name type="scientific">Candidatus Kaiserbacteria bacterium RIFCSPLOWO2_01_FULL_54_13</name>
    <dbReference type="NCBI Taxonomy" id="1798512"/>
    <lineage>
        <taxon>Bacteria</taxon>
        <taxon>Candidatus Kaiseribacteriota</taxon>
    </lineage>
</organism>
<accession>A0A1F6F436</accession>
<evidence type="ECO:0008006" key="8">
    <source>
        <dbReference type="Google" id="ProtNLM"/>
    </source>
</evidence>
<keyword evidence="1" id="KW-0436">Ligase</keyword>
<keyword evidence="2" id="KW-0547">Nucleotide-binding</keyword>
<dbReference type="Proteomes" id="UP000177372">
    <property type="component" value="Unassembled WGS sequence"/>
</dbReference>
<dbReference type="InterPro" id="IPR036615">
    <property type="entry name" value="Mur_ligase_C_dom_sf"/>
</dbReference>
<dbReference type="EMBL" id="MFLZ01000003">
    <property type="protein sequence ID" value="OGG80635.1"/>
    <property type="molecule type" value="Genomic_DNA"/>
</dbReference>
<dbReference type="SUPFAM" id="SSF53623">
    <property type="entry name" value="MurD-like peptide ligases, catalytic domain"/>
    <property type="match status" value="1"/>
</dbReference>
<evidence type="ECO:0000313" key="7">
    <source>
        <dbReference type="Proteomes" id="UP000177372"/>
    </source>
</evidence>
<feature type="domain" description="Mur ligase central" evidence="5">
    <location>
        <begin position="104"/>
        <end position="202"/>
    </location>
</feature>
<name>A0A1F6F436_9BACT</name>
<dbReference type="PANTHER" id="PTHR43024">
    <property type="entry name" value="UDP-N-ACETYLMURAMOYL-TRIPEPTIDE--D-ALANYL-D-ALANINE LIGASE"/>
    <property type="match status" value="1"/>
</dbReference>
<dbReference type="Gene3D" id="3.40.1190.10">
    <property type="entry name" value="Mur-like, catalytic domain"/>
    <property type="match status" value="1"/>
</dbReference>
<dbReference type="PANTHER" id="PTHR43024:SF1">
    <property type="entry name" value="UDP-N-ACETYLMURAMOYL-TRIPEPTIDE--D-ALANYL-D-ALANINE LIGASE"/>
    <property type="match status" value="1"/>
</dbReference>
<evidence type="ECO:0000259" key="5">
    <source>
        <dbReference type="Pfam" id="PF08245"/>
    </source>
</evidence>
<dbReference type="AlphaFoldDB" id="A0A1F6F436"/>
<dbReference type="InterPro" id="IPR004101">
    <property type="entry name" value="Mur_ligase_C"/>
</dbReference>
<reference evidence="6 7" key="1">
    <citation type="journal article" date="2016" name="Nat. Commun.">
        <title>Thousands of microbial genomes shed light on interconnected biogeochemical processes in an aquifer system.</title>
        <authorList>
            <person name="Anantharaman K."/>
            <person name="Brown C.T."/>
            <person name="Hug L.A."/>
            <person name="Sharon I."/>
            <person name="Castelle C.J."/>
            <person name="Probst A.J."/>
            <person name="Thomas B.C."/>
            <person name="Singh A."/>
            <person name="Wilkins M.J."/>
            <person name="Karaoz U."/>
            <person name="Brodie E.L."/>
            <person name="Williams K.H."/>
            <person name="Hubbard S.S."/>
            <person name="Banfield J.F."/>
        </authorList>
    </citation>
    <scope>NUCLEOTIDE SEQUENCE [LARGE SCALE GENOMIC DNA]</scope>
</reference>
<evidence type="ECO:0000256" key="2">
    <source>
        <dbReference type="ARBA" id="ARBA00022741"/>
    </source>
</evidence>